<accession>A0AAD9MGM0</accession>
<gene>
    <name evidence="2" type="ORF">QBZ16_004838</name>
</gene>
<reference evidence="2" key="1">
    <citation type="submission" date="2021-01" db="EMBL/GenBank/DDBJ databases">
        <authorList>
            <person name="Eckstrom K.M.E."/>
        </authorList>
    </citation>
    <scope>NUCLEOTIDE SEQUENCE</scope>
    <source>
        <strain evidence="2">UVCC 0001</strain>
    </source>
</reference>
<evidence type="ECO:0000313" key="2">
    <source>
        <dbReference type="EMBL" id="KAK2077204.1"/>
    </source>
</evidence>
<feature type="compositionally biased region" description="Low complexity" evidence="1">
    <location>
        <begin position="325"/>
        <end position="335"/>
    </location>
</feature>
<feature type="compositionally biased region" description="Polar residues" evidence="1">
    <location>
        <begin position="258"/>
        <end position="276"/>
    </location>
</feature>
<keyword evidence="3" id="KW-1185">Reference proteome</keyword>
<sequence>MRALSGVSEVVDASRKVDEEARAMEAVQANYAQRSLNRTPVPSAYSLPTSSNGARRPQVPGQPPSPPPAFAAVLESLASFNHQQLLLIQAEVDRQLTLRGQVQPPAMMVDPAHQQLWQHAQQQQQASDTLLLLRTLQQAQLLRQRSVEEPGPMAAGGVAGPAPLDFLSDWSPHGPGSVPPTAPVGLGPAGSSPPGLPMMPGDIQLPTPFADPVRQALATAQRSTGPGLTKEQLAAIAASIPGPYLEEMPSLGGFGQTHDSSGSVAGGTTTRHSSLCLSEGPSGPEELFAATDAAASAANGQASWGVTGWSARPWQRRLGAPAPITRAAPRTAPHPQQIWQPSPF</sequence>
<proteinExistence type="predicted"/>
<protein>
    <submittedName>
        <fullName evidence="2">Uncharacterized protein</fullName>
    </submittedName>
</protein>
<feature type="compositionally biased region" description="Polar residues" evidence="1">
    <location>
        <begin position="33"/>
        <end position="53"/>
    </location>
</feature>
<evidence type="ECO:0000313" key="3">
    <source>
        <dbReference type="Proteomes" id="UP001255856"/>
    </source>
</evidence>
<feature type="compositionally biased region" description="Low complexity" evidence="1">
    <location>
        <begin position="183"/>
        <end position="197"/>
    </location>
</feature>
<comment type="caution">
    <text evidence="2">The sequence shown here is derived from an EMBL/GenBank/DDBJ whole genome shotgun (WGS) entry which is preliminary data.</text>
</comment>
<dbReference type="EMBL" id="JASFZW010000007">
    <property type="protein sequence ID" value="KAK2077204.1"/>
    <property type="molecule type" value="Genomic_DNA"/>
</dbReference>
<name>A0AAD9MGM0_PROWI</name>
<feature type="region of interest" description="Disordered" evidence="1">
    <location>
        <begin position="325"/>
        <end position="344"/>
    </location>
</feature>
<feature type="region of interest" description="Disordered" evidence="1">
    <location>
        <begin position="33"/>
        <end position="67"/>
    </location>
</feature>
<feature type="region of interest" description="Disordered" evidence="1">
    <location>
        <begin position="258"/>
        <end position="283"/>
    </location>
</feature>
<organism evidence="2 3">
    <name type="scientific">Prototheca wickerhamii</name>
    <dbReference type="NCBI Taxonomy" id="3111"/>
    <lineage>
        <taxon>Eukaryota</taxon>
        <taxon>Viridiplantae</taxon>
        <taxon>Chlorophyta</taxon>
        <taxon>core chlorophytes</taxon>
        <taxon>Trebouxiophyceae</taxon>
        <taxon>Chlorellales</taxon>
        <taxon>Chlorellaceae</taxon>
        <taxon>Prototheca</taxon>
    </lineage>
</organism>
<evidence type="ECO:0000256" key="1">
    <source>
        <dbReference type="SAM" id="MobiDB-lite"/>
    </source>
</evidence>
<dbReference type="Proteomes" id="UP001255856">
    <property type="component" value="Unassembled WGS sequence"/>
</dbReference>
<feature type="region of interest" description="Disordered" evidence="1">
    <location>
        <begin position="170"/>
        <end position="197"/>
    </location>
</feature>
<dbReference type="AlphaFoldDB" id="A0AAD9MGM0"/>